<name>A0A1Z3N7U3_BDEBC</name>
<feature type="transmembrane region" description="Helical" evidence="12">
    <location>
        <begin position="12"/>
        <end position="45"/>
    </location>
</feature>
<evidence type="ECO:0000256" key="8">
    <source>
        <dbReference type="ARBA" id="ARBA00023002"/>
    </source>
</evidence>
<evidence type="ECO:0000256" key="6">
    <source>
        <dbReference type="ARBA" id="ARBA00022723"/>
    </source>
</evidence>
<keyword evidence="3" id="KW-1003">Cell membrane</keyword>
<evidence type="ECO:0000256" key="3">
    <source>
        <dbReference type="ARBA" id="ARBA00022475"/>
    </source>
</evidence>
<keyword evidence="9" id="KW-0408">Iron</keyword>
<dbReference type="Pfam" id="PF00487">
    <property type="entry name" value="FA_desaturase"/>
    <property type="match status" value="1"/>
</dbReference>
<dbReference type="PANTHER" id="PTHR38674:SF1">
    <property type="entry name" value="ALKANE 1-MONOOXYGENASE 1"/>
    <property type="match status" value="1"/>
</dbReference>
<dbReference type="GO" id="GO:0004497">
    <property type="term" value="F:monooxygenase activity"/>
    <property type="evidence" value="ECO:0007669"/>
    <property type="project" value="UniProtKB-KW"/>
</dbReference>
<comment type="similarity">
    <text evidence="2">Belongs to the fatty acid desaturase type 1 family. AlkB subfamily.</text>
</comment>
<keyword evidence="10" id="KW-0503">Monooxygenase</keyword>
<dbReference type="CDD" id="cd03512">
    <property type="entry name" value="Alkane-hydroxylase"/>
    <property type="match status" value="1"/>
</dbReference>
<feature type="transmembrane region" description="Helical" evidence="12">
    <location>
        <begin position="91"/>
        <end position="112"/>
    </location>
</feature>
<dbReference type="GO" id="GO:0046872">
    <property type="term" value="F:metal ion binding"/>
    <property type="evidence" value="ECO:0007669"/>
    <property type="project" value="UniProtKB-KW"/>
</dbReference>
<dbReference type="InterPro" id="IPR033885">
    <property type="entry name" value="AlkB/XylM"/>
</dbReference>
<gene>
    <name evidence="14" type="ORF">B9G79_08185</name>
</gene>
<protein>
    <submittedName>
        <fullName evidence="14">Oxidoreductase</fullName>
    </submittedName>
</protein>
<dbReference type="EMBL" id="CP020946">
    <property type="protein sequence ID" value="ASD63552.1"/>
    <property type="molecule type" value="Genomic_DNA"/>
</dbReference>
<keyword evidence="8" id="KW-0560">Oxidoreductase</keyword>
<feature type="transmembrane region" description="Helical" evidence="12">
    <location>
        <begin position="203"/>
        <end position="221"/>
    </location>
</feature>
<evidence type="ECO:0000256" key="2">
    <source>
        <dbReference type="ARBA" id="ARBA00010823"/>
    </source>
</evidence>
<keyword evidence="5 12" id="KW-0812">Transmembrane</keyword>
<evidence type="ECO:0000256" key="4">
    <source>
        <dbReference type="ARBA" id="ARBA00022519"/>
    </source>
</evidence>
<dbReference type="PANTHER" id="PTHR38674">
    <property type="entry name" value="ALKANE 1-MONOOXYGENASE 1"/>
    <property type="match status" value="1"/>
</dbReference>
<evidence type="ECO:0000256" key="11">
    <source>
        <dbReference type="ARBA" id="ARBA00023136"/>
    </source>
</evidence>
<dbReference type="RefSeq" id="WP_088565087.1">
    <property type="nucleotide sequence ID" value="NZ_CP020946.1"/>
</dbReference>
<evidence type="ECO:0000256" key="7">
    <source>
        <dbReference type="ARBA" id="ARBA00022989"/>
    </source>
</evidence>
<feature type="transmembrane region" description="Helical" evidence="12">
    <location>
        <begin position="166"/>
        <end position="183"/>
    </location>
</feature>
<dbReference type="Proteomes" id="UP000197003">
    <property type="component" value="Chromosome"/>
</dbReference>
<dbReference type="GO" id="GO:0006629">
    <property type="term" value="P:lipid metabolic process"/>
    <property type="evidence" value="ECO:0007669"/>
    <property type="project" value="InterPro"/>
</dbReference>
<evidence type="ECO:0000256" key="10">
    <source>
        <dbReference type="ARBA" id="ARBA00023033"/>
    </source>
</evidence>
<dbReference type="OrthoDB" id="4759734at2"/>
<keyword evidence="6" id="KW-0479">Metal-binding</keyword>
<organism evidence="14 15">
    <name type="scientific">Bdellovibrio bacteriovorus</name>
    <dbReference type="NCBI Taxonomy" id="959"/>
    <lineage>
        <taxon>Bacteria</taxon>
        <taxon>Pseudomonadati</taxon>
        <taxon>Bdellovibrionota</taxon>
        <taxon>Bdellovibrionia</taxon>
        <taxon>Bdellovibrionales</taxon>
        <taxon>Pseudobdellovibrionaceae</taxon>
        <taxon>Bdellovibrio</taxon>
    </lineage>
</organism>
<evidence type="ECO:0000256" key="5">
    <source>
        <dbReference type="ARBA" id="ARBA00022692"/>
    </source>
</evidence>
<evidence type="ECO:0000256" key="9">
    <source>
        <dbReference type="ARBA" id="ARBA00023004"/>
    </source>
</evidence>
<accession>A0A1Z3N7U3</accession>
<evidence type="ECO:0000259" key="13">
    <source>
        <dbReference type="Pfam" id="PF00487"/>
    </source>
</evidence>
<keyword evidence="11 12" id="KW-0472">Membrane</keyword>
<evidence type="ECO:0000256" key="12">
    <source>
        <dbReference type="SAM" id="Phobius"/>
    </source>
</evidence>
<keyword evidence="7 12" id="KW-1133">Transmembrane helix</keyword>
<keyword evidence="4" id="KW-0997">Cell inner membrane</keyword>
<dbReference type="InterPro" id="IPR005804">
    <property type="entry name" value="FA_desaturase_dom"/>
</dbReference>
<feature type="transmembrane region" description="Helical" evidence="12">
    <location>
        <begin position="124"/>
        <end position="142"/>
    </location>
</feature>
<sequence>MKAFLFYSRYSLAYLFALLALLGAALGGAWTFLGVIGLFVIHPIWDHVLRTRHVPQARPKSRLPDALLIFALPFMSVFLFTGVIHSLDATALELTGLVLSFGAITGVLAINTAHELVHRREKPLRGLGVGLLLLANFAHYAIEHVYGHHKNVATPEDPATARKNEWIYTYHFRSFLGGLIDAFKFENKRLKSKPVWQRFRHRIVWYLLLQLVLCLAVHGLYGNSALLFWLGQGFVGVTLLQTADYIEHYGLMRTKKEDGFYEGAKAQHSWDSYQVITNYSLINLGYHSHHHLKATLPFTELQEQPGAMKLPHGYSTMALLAFVPPLYFKKMNPLLSLHQK</sequence>
<proteinExistence type="inferred from homology"/>
<feature type="transmembrane region" description="Helical" evidence="12">
    <location>
        <begin position="66"/>
        <end position="85"/>
    </location>
</feature>
<evidence type="ECO:0000256" key="1">
    <source>
        <dbReference type="ARBA" id="ARBA00004429"/>
    </source>
</evidence>
<comment type="subcellular location">
    <subcellularLocation>
        <location evidence="1">Cell inner membrane</location>
        <topology evidence="1">Multi-pass membrane protein</topology>
    </subcellularLocation>
</comment>
<reference evidence="14 15" key="1">
    <citation type="submission" date="2017-04" db="EMBL/GenBank/DDBJ databases">
        <title>Whole genome sequence of Bdellovibrio bacteriovorus strain SSB218315.</title>
        <authorList>
            <person name="Oyedara O."/>
            <person name="Rodriguez-Perez M.A."/>
        </authorList>
    </citation>
    <scope>NUCLEOTIDE SEQUENCE [LARGE SCALE GENOMIC DNA]</scope>
    <source>
        <strain evidence="14 15">SSB218315</strain>
    </source>
</reference>
<dbReference type="AlphaFoldDB" id="A0A1Z3N7U3"/>
<dbReference type="GO" id="GO:0005886">
    <property type="term" value="C:plasma membrane"/>
    <property type="evidence" value="ECO:0007669"/>
    <property type="project" value="UniProtKB-SubCell"/>
</dbReference>
<feature type="domain" description="Fatty acid desaturase" evidence="13">
    <location>
        <begin position="98"/>
        <end position="303"/>
    </location>
</feature>
<evidence type="ECO:0000313" key="14">
    <source>
        <dbReference type="EMBL" id="ASD63552.1"/>
    </source>
</evidence>
<evidence type="ECO:0000313" key="15">
    <source>
        <dbReference type="Proteomes" id="UP000197003"/>
    </source>
</evidence>